<comment type="function">
    <text evidence="1 6">Exhibits S-adenosyl-L-methionine-dependent methyltransferase activity.</text>
</comment>
<keyword evidence="4 7" id="KW-0808">Transferase</keyword>
<keyword evidence="3 6" id="KW-0489">Methyltransferase</keyword>
<accession>A0A6G9YF40</accession>
<reference evidence="7 8" key="1">
    <citation type="journal article" date="2019" name="ACS Chem. Biol.">
        <title>Identification and Mobilization of a Cryptic Antibiotic Biosynthesis Gene Locus from a Human-Pathogenic Nocardia Isolate.</title>
        <authorList>
            <person name="Herisse M."/>
            <person name="Ishida K."/>
            <person name="Porter J.L."/>
            <person name="Howden B."/>
            <person name="Hertweck C."/>
            <person name="Stinear T.P."/>
            <person name="Pidot S.J."/>
        </authorList>
    </citation>
    <scope>NUCLEOTIDE SEQUENCE [LARGE SCALE GENOMIC DNA]</scope>
    <source>
        <strain evidence="7 8">AUSMDU00012717</strain>
    </source>
</reference>
<name>A0A6G9YF40_9NOCA</name>
<dbReference type="SUPFAM" id="SSF53335">
    <property type="entry name" value="S-adenosyl-L-methionine-dependent methyltransferases"/>
    <property type="match status" value="1"/>
</dbReference>
<dbReference type="Proteomes" id="UP000503540">
    <property type="component" value="Chromosome"/>
</dbReference>
<dbReference type="InterPro" id="IPR011610">
    <property type="entry name" value="SAM_mthyl_Trfase_ML2640-like"/>
</dbReference>
<evidence type="ECO:0000256" key="2">
    <source>
        <dbReference type="ARBA" id="ARBA00008138"/>
    </source>
</evidence>
<dbReference type="Gene3D" id="3.40.50.150">
    <property type="entry name" value="Vaccinia Virus protein VP39"/>
    <property type="match status" value="1"/>
</dbReference>
<dbReference type="EMBL" id="CP046172">
    <property type="protein sequence ID" value="QIS11613.1"/>
    <property type="molecule type" value="Genomic_DNA"/>
</dbReference>
<evidence type="ECO:0000256" key="5">
    <source>
        <dbReference type="ARBA" id="ARBA00022691"/>
    </source>
</evidence>
<protein>
    <recommendedName>
        <fullName evidence="6">S-adenosyl-L-methionine-dependent methyltransferase</fullName>
        <ecNumber evidence="6">2.1.1.-</ecNumber>
    </recommendedName>
</protein>
<dbReference type="AlphaFoldDB" id="A0A6G9YF40"/>
<dbReference type="Pfam" id="PF04072">
    <property type="entry name" value="LCM"/>
    <property type="match status" value="1"/>
</dbReference>
<dbReference type="PANTHER" id="PTHR43619">
    <property type="entry name" value="S-ADENOSYL-L-METHIONINE-DEPENDENT METHYLTRANSFERASE YKTD-RELATED"/>
    <property type="match status" value="1"/>
</dbReference>
<gene>
    <name evidence="7" type="ORF">F5544_18710</name>
</gene>
<evidence type="ECO:0000313" key="7">
    <source>
        <dbReference type="EMBL" id="QIS11613.1"/>
    </source>
</evidence>
<dbReference type="PANTHER" id="PTHR43619:SF2">
    <property type="entry name" value="S-ADENOSYL-L-METHIONINE-DEPENDENT METHYLTRANSFERASES SUPERFAMILY PROTEIN"/>
    <property type="match status" value="1"/>
</dbReference>
<evidence type="ECO:0000256" key="1">
    <source>
        <dbReference type="ARBA" id="ARBA00003907"/>
    </source>
</evidence>
<dbReference type="EC" id="2.1.1.-" evidence="6"/>
<evidence type="ECO:0000256" key="4">
    <source>
        <dbReference type="ARBA" id="ARBA00022679"/>
    </source>
</evidence>
<dbReference type="GO" id="GO:0008168">
    <property type="term" value="F:methyltransferase activity"/>
    <property type="evidence" value="ECO:0007669"/>
    <property type="project" value="UniProtKB-UniRule"/>
</dbReference>
<sequence>MHHSRPSVSQDDSIFSEVGVRTEGDTWDIVSSVGVTALGVAAARALETAQPDALVRDEYAARFVAASGHAEMNRWLNDPAALDDMPMPPVVMGYRSKFFDDHFAAAAAAGVRQAVILAAGLDARAYRLDWPAGTVVFELDQPKVLEFKREVLADIDVRPAADRREVAVDLRDDWPAALLDAGFDPSAPSAWSAEGLLPYLPGAAQDALFERIQRLSAPGSRVATDMITDATGLDRLADQEAEVMRRSPMAGINVTELFYTDERTDPDIWFAANGWTTESLSIPQLAERYERALPELPEALAPLVDLTRYVTAVKPGKP</sequence>
<comment type="similarity">
    <text evidence="2 6">Belongs to the UPF0677 family.</text>
</comment>
<keyword evidence="5 6" id="KW-0949">S-adenosyl-L-methionine</keyword>
<dbReference type="InterPro" id="IPR029063">
    <property type="entry name" value="SAM-dependent_MTases_sf"/>
</dbReference>
<organism evidence="7 8">
    <name type="scientific">Nocardia arthritidis</name>
    <dbReference type="NCBI Taxonomy" id="228602"/>
    <lineage>
        <taxon>Bacteria</taxon>
        <taxon>Bacillati</taxon>
        <taxon>Actinomycetota</taxon>
        <taxon>Actinomycetes</taxon>
        <taxon>Mycobacteriales</taxon>
        <taxon>Nocardiaceae</taxon>
        <taxon>Nocardia</taxon>
    </lineage>
</organism>
<proteinExistence type="inferred from homology"/>
<dbReference type="NCBIfam" id="TIGR00027">
    <property type="entry name" value="mthyl_TIGR00027"/>
    <property type="match status" value="1"/>
</dbReference>
<evidence type="ECO:0000256" key="6">
    <source>
        <dbReference type="RuleBase" id="RU362030"/>
    </source>
</evidence>
<dbReference type="InterPro" id="IPR007213">
    <property type="entry name" value="Ppm1/Ppm2/Tcmp"/>
</dbReference>
<evidence type="ECO:0000256" key="3">
    <source>
        <dbReference type="ARBA" id="ARBA00022603"/>
    </source>
</evidence>
<keyword evidence="8" id="KW-1185">Reference proteome</keyword>
<evidence type="ECO:0000313" key="8">
    <source>
        <dbReference type="Proteomes" id="UP000503540"/>
    </source>
</evidence>
<dbReference type="KEGG" id="nah:F5544_18710"/>
<dbReference type="GO" id="GO:0032259">
    <property type="term" value="P:methylation"/>
    <property type="evidence" value="ECO:0007669"/>
    <property type="project" value="UniProtKB-KW"/>
</dbReference>